<evidence type="ECO:0000256" key="2">
    <source>
        <dbReference type="PROSITE-ProRule" id="PRU00169"/>
    </source>
</evidence>
<dbReference type="OrthoDB" id="9797769at2"/>
<feature type="domain" description="Response regulatory" evidence="3">
    <location>
        <begin position="3"/>
        <end position="119"/>
    </location>
</feature>
<feature type="modified residue" description="4-aspartylphosphate" evidence="2">
    <location>
        <position position="54"/>
    </location>
</feature>
<dbReference type="STRING" id="1069536.SINU_13100"/>
<dbReference type="GO" id="GO:0000160">
    <property type="term" value="P:phosphorelay signal transduction system"/>
    <property type="evidence" value="ECO:0007669"/>
    <property type="project" value="InterPro"/>
</dbReference>
<dbReference type="SUPFAM" id="SSF52172">
    <property type="entry name" value="CheY-like"/>
    <property type="match status" value="1"/>
</dbReference>
<dbReference type="InterPro" id="IPR011006">
    <property type="entry name" value="CheY-like_superfamily"/>
</dbReference>
<dbReference type="Proteomes" id="UP000035553">
    <property type="component" value="Unassembled WGS sequence"/>
</dbReference>
<keyword evidence="4" id="KW-0808">Transferase</keyword>
<dbReference type="SMART" id="SM00448">
    <property type="entry name" value="REC"/>
    <property type="match status" value="1"/>
</dbReference>
<dbReference type="Gene3D" id="3.40.50.2300">
    <property type="match status" value="1"/>
</dbReference>
<dbReference type="EMBL" id="AFVQ02000195">
    <property type="protein sequence ID" value="KLI01507.1"/>
    <property type="molecule type" value="Genomic_DNA"/>
</dbReference>
<sequence>MTKILIVDDSKFSQKITRSFLDCYLNDVAFDFADDGQAGLKKFAAWHPDYTIVDLLMPKLRGQDMIKQVKLSDPDARVIVLSADVQRHVREEIENLGVLTFVNKPLDDKKAKELCALIGSSSRGQ</sequence>
<keyword evidence="4" id="KW-0418">Kinase</keyword>
<protein>
    <submittedName>
        <fullName evidence="4">Histidine kinase</fullName>
    </submittedName>
</protein>
<evidence type="ECO:0000313" key="5">
    <source>
        <dbReference type="Proteomes" id="UP000035553"/>
    </source>
</evidence>
<dbReference type="PANTHER" id="PTHR44591:SF24">
    <property type="entry name" value="PROTEIN-GLUTAMATE METHYLESTERASE_PROTEIN-GLUTAMINE GLUTAMINASE 1"/>
    <property type="match status" value="1"/>
</dbReference>
<name>A0A0U1QL30_9BACL</name>
<dbReference type="InterPro" id="IPR001789">
    <property type="entry name" value="Sig_transdc_resp-reg_receiver"/>
</dbReference>
<dbReference type="InterPro" id="IPR050595">
    <property type="entry name" value="Bact_response_regulator"/>
</dbReference>
<accession>A0A0U1QL30</accession>
<reference evidence="4 5" key="1">
    <citation type="journal article" date="2011" name="J. Bacteriol.">
        <title>Draft genome sequence of Sporolactobacillus inulinus strain CASD, an efficient D-lactic acid-producing bacterium with high-concentration lactate tolerance capability.</title>
        <authorList>
            <person name="Yu B."/>
            <person name="Su F."/>
            <person name="Wang L."/>
            <person name="Xu K."/>
            <person name="Zhao B."/>
            <person name="Xu P."/>
        </authorList>
    </citation>
    <scope>NUCLEOTIDE SEQUENCE [LARGE SCALE GENOMIC DNA]</scope>
    <source>
        <strain evidence="4 5">CASD</strain>
    </source>
</reference>
<evidence type="ECO:0000259" key="3">
    <source>
        <dbReference type="PROSITE" id="PS50110"/>
    </source>
</evidence>
<keyword evidence="1 2" id="KW-0597">Phosphoprotein</keyword>
<dbReference type="GO" id="GO:0016301">
    <property type="term" value="F:kinase activity"/>
    <property type="evidence" value="ECO:0007669"/>
    <property type="project" value="UniProtKB-KW"/>
</dbReference>
<comment type="caution">
    <text evidence="4">The sequence shown here is derived from an EMBL/GenBank/DDBJ whole genome shotgun (WGS) entry which is preliminary data.</text>
</comment>
<dbReference type="AlphaFoldDB" id="A0A0U1QL30"/>
<evidence type="ECO:0000313" key="4">
    <source>
        <dbReference type="EMBL" id="KLI01507.1"/>
    </source>
</evidence>
<dbReference type="PROSITE" id="PS50110">
    <property type="entry name" value="RESPONSE_REGULATORY"/>
    <property type="match status" value="1"/>
</dbReference>
<gene>
    <name evidence="4" type="ORF">SINU_13100</name>
</gene>
<evidence type="ECO:0000256" key="1">
    <source>
        <dbReference type="ARBA" id="ARBA00022553"/>
    </source>
</evidence>
<dbReference type="Pfam" id="PF00072">
    <property type="entry name" value="Response_reg"/>
    <property type="match status" value="1"/>
</dbReference>
<dbReference type="RefSeq" id="WP_010026935.1">
    <property type="nucleotide sequence ID" value="NZ_AFVQ02000195.1"/>
</dbReference>
<keyword evidence="5" id="KW-1185">Reference proteome</keyword>
<organism evidence="4 5">
    <name type="scientific">Sporolactobacillus inulinus CASD</name>
    <dbReference type="NCBI Taxonomy" id="1069536"/>
    <lineage>
        <taxon>Bacteria</taxon>
        <taxon>Bacillati</taxon>
        <taxon>Bacillota</taxon>
        <taxon>Bacilli</taxon>
        <taxon>Bacillales</taxon>
        <taxon>Sporolactobacillaceae</taxon>
        <taxon>Sporolactobacillus</taxon>
    </lineage>
</organism>
<proteinExistence type="predicted"/>
<dbReference type="PANTHER" id="PTHR44591">
    <property type="entry name" value="STRESS RESPONSE REGULATOR PROTEIN 1"/>
    <property type="match status" value="1"/>
</dbReference>